<reference evidence="2" key="1">
    <citation type="journal article" date="2024" name="Proc. Natl. Acad. Sci. U.S.A.">
        <title>Extraordinary preservation of gene collinearity over three hundred million years revealed in homosporous lycophytes.</title>
        <authorList>
            <person name="Li C."/>
            <person name="Wickell D."/>
            <person name="Kuo L.Y."/>
            <person name="Chen X."/>
            <person name="Nie B."/>
            <person name="Liao X."/>
            <person name="Peng D."/>
            <person name="Ji J."/>
            <person name="Jenkins J."/>
            <person name="Williams M."/>
            <person name="Shu S."/>
            <person name="Plott C."/>
            <person name="Barry K."/>
            <person name="Rajasekar S."/>
            <person name="Grimwood J."/>
            <person name="Han X."/>
            <person name="Sun S."/>
            <person name="Hou Z."/>
            <person name="He W."/>
            <person name="Dai G."/>
            <person name="Sun C."/>
            <person name="Schmutz J."/>
            <person name="Leebens-Mack J.H."/>
            <person name="Li F.W."/>
            <person name="Wang L."/>
        </authorList>
    </citation>
    <scope>NUCLEOTIDE SEQUENCE [LARGE SCALE GENOMIC DNA]</scope>
    <source>
        <strain evidence="2">cv. PW_Plant_1</strain>
    </source>
</reference>
<protein>
    <submittedName>
        <fullName evidence="1">Uncharacterized protein</fullName>
    </submittedName>
</protein>
<comment type="caution">
    <text evidence="1">The sequence shown here is derived from an EMBL/GenBank/DDBJ whole genome shotgun (WGS) entry which is preliminary data.</text>
</comment>
<evidence type="ECO:0000313" key="2">
    <source>
        <dbReference type="Proteomes" id="UP001162992"/>
    </source>
</evidence>
<organism evidence="1 2">
    <name type="scientific">Diphasiastrum complanatum</name>
    <name type="common">Issler's clubmoss</name>
    <name type="synonym">Lycopodium complanatum</name>
    <dbReference type="NCBI Taxonomy" id="34168"/>
    <lineage>
        <taxon>Eukaryota</taxon>
        <taxon>Viridiplantae</taxon>
        <taxon>Streptophyta</taxon>
        <taxon>Embryophyta</taxon>
        <taxon>Tracheophyta</taxon>
        <taxon>Lycopodiopsida</taxon>
        <taxon>Lycopodiales</taxon>
        <taxon>Lycopodiaceae</taxon>
        <taxon>Lycopodioideae</taxon>
        <taxon>Diphasiastrum</taxon>
    </lineage>
</organism>
<proteinExistence type="predicted"/>
<accession>A0ACC2C9C1</accession>
<evidence type="ECO:0000313" key="1">
    <source>
        <dbReference type="EMBL" id="KAJ7538478.1"/>
    </source>
</evidence>
<dbReference type="EMBL" id="CM055102">
    <property type="protein sequence ID" value="KAJ7538478.1"/>
    <property type="molecule type" value="Genomic_DNA"/>
</dbReference>
<gene>
    <name evidence="1" type="ORF">O6H91_11G049700</name>
</gene>
<dbReference type="Proteomes" id="UP001162992">
    <property type="component" value="Chromosome 11"/>
</dbReference>
<keyword evidence="2" id="KW-1185">Reference proteome</keyword>
<name>A0ACC2C9C1_DIPCM</name>
<sequence length="409" mass="44998">MEMERGASACPVLHPWYSCVVWTGVGVQGFVSVGKGKGAGVCKSTSTLAILSSFENLSSPSWTVWHREGCAFLNNKACKWKSLVVSNNLKDLHHRIDSVKNTQKITDAMKLVAAAKVRKAQAAVVNGRPFSESLVKVLFNVFVHIQQNEGIDIALTQIRPVRKVALVVMTGDRGLCGGFHNSVLKKAEDRMTELRDLGVEYTVESVGKKGNAYFKSRPSIPVDKFIDAGNVPTTRKAQVIADELFSLFMSEEVGKVELVYTKFVSLMKFNPVIHTLLPLFPEGEVCGMDGRCIDAVDDEMFRLTTKDGKFAVERDVVITATPVPTLQFEQEPIQILEALLPLYLNSQLLRSLHESTASELAARMNAMNTASDNAFELKRALSISYNRQRQAKITGELMEIVAGANSAIS</sequence>